<dbReference type="Proteomes" id="UP001201812">
    <property type="component" value="Unassembled WGS sequence"/>
</dbReference>
<feature type="transmembrane region" description="Helical" evidence="1">
    <location>
        <begin position="42"/>
        <end position="75"/>
    </location>
</feature>
<keyword evidence="1" id="KW-0812">Transmembrane</keyword>
<feature type="transmembrane region" description="Helical" evidence="1">
    <location>
        <begin position="141"/>
        <end position="167"/>
    </location>
</feature>
<keyword evidence="1" id="KW-1133">Transmembrane helix</keyword>
<accession>A0AAD4MGI1</accession>
<gene>
    <name evidence="2" type="ORF">DdX_20892</name>
</gene>
<sequence length="191" mass="21586">MDSFNPDVKNSFNPDVKNSFNPDDKQYRCCCCSFDVEDGAYAIGIIGIVLSALAFMQGIIMLEWVYVAGAILGFLRYGSIIYAQKKQNPSLYLPFLILNGIGIVLMGIYLLAFVVIFVFVPNELDLIDPQIESMQKNEKEILVMIFRSVTGMLIVVFAIAEIVDVWFQSVVYRAYKYMKMTHSSLNAQMQA</sequence>
<dbReference type="AlphaFoldDB" id="A0AAD4MGI1"/>
<dbReference type="EMBL" id="JAKKPZ010000689">
    <property type="protein sequence ID" value="KAI1693007.1"/>
    <property type="molecule type" value="Genomic_DNA"/>
</dbReference>
<proteinExistence type="predicted"/>
<evidence type="ECO:0000313" key="2">
    <source>
        <dbReference type="EMBL" id="KAI1693007.1"/>
    </source>
</evidence>
<keyword evidence="3" id="KW-1185">Reference proteome</keyword>
<evidence type="ECO:0000256" key="1">
    <source>
        <dbReference type="SAM" id="Phobius"/>
    </source>
</evidence>
<reference evidence="2" key="1">
    <citation type="submission" date="2022-01" db="EMBL/GenBank/DDBJ databases">
        <title>Genome Sequence Resource for Two Populations of Ditylenchus destructor, the Migratory Endoparasitic Phytonematode.</title>
        <authorList>
            <person name="Zhang H."/>
            <person name="Lin R."/>
            <person name="Xie B."/>
        </authorList>
    </citation>
    <scope>NUCLEOTIDE SEQUENCE</scope>
    <source>
        <strain evidence="2">BazhouSP</strain>
    </source>
</reference>
<name>A0AAD4MGI1_9BILA</name>
<evidence type="ECO:0000313" key="3">
    <source>
        <dbReference type="Proteomes" id="UP001201812"/>
    </source>
</evidence>
<keyword evidence="1" id="KW-0472">Membrane</keyword>
<dbReference type="PANTHER" id="PTHR34851">
    <property type="entry name" value="PROTEIN CBG05235-RELATED"/>
    <property type="match status" value="1"/>
</dbReference>
<protein>
    <submittedName>
        <fullName evidence="2">Uncharacterized protein</fullName>
    </submittedName>
</protein>
<feature type="transmembrane region" description="Helical" evidence="1">
    <location>
        <begin position="96"/>
        <end position="121"/>
    </location>
</feature>
<dbReference type="PANTHER" id="PTHR34851:SF5">
    <property type="entry name" value="MARVEL DOMAIN-CONTAINING PROTEIN"/>
    <property type="match status" value="1"/>
</dbReference>
<organism evidence="2 3">
    <name type="scientific">Ditylenchus destructor</name>
    <dbReference type="NCBI Taxonomy" id="166010"/>
    <lineage>
        <taxon>Eukaryota</taxon>
        <taxon>Metazoa</taxon>
        <taxon>Ecdysozoa</taxon>
        <taxon>Nematoda</taxon>
        <taxon>Chromadorea</taxon>
        <taxon>Rhabditida</taxon>
        <taxon>Tylenchina</taxon>
        <taxon>Tylenchomorpha</taxon>
        <taxon>Sphaerularioidea</taxon>
        <taxon>Anguinidae</taxon>
        <taxon>Anguininae</taxon>
        <taxon>Ditylenchus</taxon>
    </lineage>
</organism>
<comment type="caution">
    <text evidence="2">The sequence shown here is derived from an EMBL/GenBank/DDBJ whole genome shotgun (WGS) entry which is preliminary data.</text>
</comment>